<dbReference type="InterPro" id="IPR004360">
    <property type="entry name" value="Glyas_Fos-R_dOase_dom"/>
</dbReference>
<feature type="domain" description="VOC" evidence="1">
    <location>
        <begin position="5"/>
        <end position="119"/>
    </location>
</feature>
<comment type="caution">
    <text evidence="2">The sequence shown here is derived from an EMBL/GenBank/DDBJ whole genome shotgun (WGS) entry which is preliminary data.</text>
</comment>
<dbReference type="InterPro" id="IPR052164">
    <property type="entry name" value="Anthracycline_SecMetBiosynth"/>
</dbReference>
<dbReference type="PANTHER" id="PTHR33993:SF2">
    <property type="entry name" value="VOC DOMAIN-CONTAINING PROTEIN"/>
    <property type="match status" value="1"/>
</dbReference>
<dbReference type="SUPFAM" id="SSF54593">
    <property type="entry name" value="Glyoxalase/Bleomycin resistance protein/Dihydroxybiphenyl dioxygenase"/>
    <property type="match status" value="1"/>
</dbReference>
<name>A0ABD5QB35_9EURY</name>
<dbReference type="InterPro" id="IPR029068">
    <property type="entry name" value="Glyas_Bleomycin-R_OHBP_Dase"/>
</dbReference>
<sequence length="131" mass="13962">MNAKATDFVINTVTDLSESVPFYRDTLGLELEMLNEEGGFAEFALPPTTLALGEANPQMPVSPGEGGTSIAMAVDDVEAATEELRDEGTTVLMDPVETGVCHMAMVADPDGNPIMLHKRNDGTHGRVDPFP</sequence>
<dbReference type="Proteomes" id="UP001595925">
    <property type="component" value="Unassembled WGS sequence"/>
</dbReference>
<gene>
    <name evidence="2" type="ORF">ACFPFO_02965</name>
</gene>
<accession>A0ABD5QB35</accession>
<evidence type="ECO:0000313" key="3">
    <source>
        <dbReference type="Proteomes" id="UP001595925"/>
    </source>
</evidence>
<dbReference type="RefSeq" id="WP_224828996.1">
    <property type="nucleotide sequence ID" value="NZ_JAIWHV010000013.1"/>
</dbReference>
<evidence type="ECO:0000259" key="1">
    <source>
        <dbReference type="PROSITE" id="PS51819"/>
    </source>
</evidence>
<dbReference type="AlphaFoldDB" id="A0ABD5QB35"/>
<protein>
    <submittedName>
        <fullName evidence="2">VOC family protein</fullName>
    </submittedName>
</protein>
<dbReference type="Pfam" id="PF00903">
    <property type="entry name" value="Glyoxalase"/>
    <property type="match status" value="1"/>
</dbReference>
<organism evidence="2 3">
    <name type="scientific">Saliphagus infecundisoli</name>
    <dbReference type="NCBI Taxonomy" id="1849069"/>
    <lineage>
        <taxon>Archaea</taxon>
        <taxon>Methanobacteriati</taxon>
        <taxon>Methanobacteriota</taxon>
        <taxon>Stenosarchaea group</taxon>
        <taxon>Halobacteria</taxon>
        <taxon>Halobacteriales</taxon>
        <taxon>Natrialbaceae</taxon>
        <taxon>Saliphagus</taxon>
    </lineage>
</organism>
<evidence type="ECO:0000313" key="2">
    <source>
        <dbReference type="EMBL" id="MFC4986749.1"/>
    </source>
</evidence>
<proteinExistence type="predicted"/>
<dbReference type="EMBL" id="JBHSJG010000008">
    <property type="protein sequence ID" value="MFC4986749.1"/>
    <property type="molecule type" value="Genomic_DNA"/>
</dbReference>
<keyword evidence="3" id="KW-1185">Reference proteome</keyword>
<dbReference type="PANTHER" id="PTHR33993">
    <property type="entry name" value="GLYOXALASE-RELATED"/>
    <property type="match status" value="1"/>
</dbReference>
<dbReference type="PROSITE" id="PS51819">
    <property type="entry name" value="VOC"/>
    <property type="match status" value="1"/>
</dbReference>
<reference evidence="2 3" key="1">
    <citation type="journal article" date="2019" name="Int. J. Syst. Evol. Microbiol.">
        <title>The Global Catalogue of Microorganisms (GCM) 10K type strain sequencing project: providing services to taxonomists for standard genome sequencing and annotation.</title>
        <authorList>
            <consortium name="The Broad Institute Genomics Platform"/>
            <consortium name="The Broad Institute Genome Sequencing Center for Infectious Disease"/>
            <person name="Wu L."/>
            <person name="Ma J."/>
        </authorList>
    </citation>
    <scope>NUCLEOTIDE SEQUENCE [LARGE SCALE GENOMIC DNA]</scope>
    <source>
        <strain evidence="2 3">CGMCC 1.15824</strain>
    </source>
</reference>
<dbReference type="InterPro" id="IPR037523">
    <property type="entry name" value="VOC_core"/>
</dbReference>
<dbReference type="Gene3D" id="3.10.180.10">
    <property type="entry name" value="2,3-Dihydroxybiphenyl 1,2-Dioxygenase, domain 1"/>
    <property type="match status" value="1"/>
</dbReference>